<reference evidence="1 2" key="1">
    <citation type="submission" date="2018-03" db="EMBL/GenBank/DDBJ databases">
        <title>Draft Genome Sequences of the Obligatory Marine Myxobacteria Enhygromyxa salina SWB007.</title>
        <authorList>
            <person name="Poehlein A."/>
            <person name="Moghaddam J.A."/>
            <person name="Harms H."/>
            <person name="Alanjari M."/>
            <person name="Koenig G.M."/>
            <person name="Daniel R."/>
            <person name="Schaeberle T.F."/>
        </authorList>
    </citation>
    <scope>NUCLEOTIDE SEQUENCE [LARGE SCALE GENOMIC DNA]</scope>
    <source>
        <strain evidence="1 2">SWB007</strain>
    </source>
</reference>
<organism evidence="1 2">
    <name type="scientific">Enhygromyxa salina</name>
    <dbReference type="NCBI Taxonomy" id="215803"/>
    <lineage>
        <taxon>Bacteria</taxon>
        <taxon>Pseudomonadati</taxon>
        <taxon>Myxococcota</taxon>
        <taxon>Polyangia</taxon>
        <taxon>Nannocystales</taxon>
        <taxon>Nannocystaceae</taxon>
        <taxon>Enhygromyxa</taxon>
    </lineage>
</organism>
<sequence length="41" mass="4440">MYRREGALWLVVSTHGAAPDARPEPFGAVPFDVGALFRKPG</sequence>
<comment type="caution">
    <text evidence="1">The sequence shown here is derived from an EMBL/GenBank/DDBJ whole genome shotgun (WGS) entry which is preliminary data.</text>
</comment>
<dbReference type="RefSeq" id="WP_280524067.1">
    <property type="nucleotide sequence ID" value="NZ_PVNL01000139.1"/>
</dbReference>
<evidence type="ECO:0000313" key="2">
    <source>
        <dbReference type="Proteomes" id="UP000238823"/>
    </source>
</evidence>
<name>A0A2S9XPH3_9BACT</name>
<dbReference type="EMBL" id="PVNL01000139">
    <property type="protein sequence ID" value="PRP94762.1"/>
    <property type="molecule type" value="Genomic_DNA"/>
</dbReference>
<protein>
    <submittedName>
        <fullName evidence="1">Uncharacterized protein</fullName>
    </submittedName>
</protein>
<gene>
    <name evidence="1" type="ORF">ENSA7_75850</name>
</gene>
<dbReference type="AlphaFoldDB" id="A0A2S9XPH3"/>
<accession>A0A2S9XPH3</accession>
<proteinExistence type="predicted"/>
<dbReference type="Proteomes" id="UP000238823">
    <property type="component" value="Unassembled WGS sequence"/>
</dbReference>
<evidence type="ECO:0000313" key="1">
    <source>
        <dbReference type="EMBL" id="PRP94762.1"/>
    </source>
</evidence>